<dbReference type="HOGENOM" id="CLU_818838_0_0_1"/>
<evidence type="ECO:0000313" key="3">
    <source>
        <dbReference type="Proteomes" id="UP000030706"/>
    </source>
</evidence>
<gene>
    <name evidence="2" type="ORF">M438DRAFT_367966</name>
</gene>
<protein>
    <submittedName>
        <fullName evidence="2">Uncharacterized protein</fullName>
    </submittedName>
</protein>
<keyword evidence="3" id="KW-1185">Reference proteome</keyword>
<dbReference type="RefSeq" id="XP_029757516.1">
    <property type="nucleotide sequence ID" value="XM_029908005.1"/>
</dbReference>
<feature type="signal peptide" evidence="1">
    <location>
        <begin position="1"/>
        <end position="18"/>
    </location>
</feature>
<feature type="chain" id="PRO_5001702269" evidence="1">
    <location>
        <begin position="19"/>
        <end position="339"/>
    </location>
</feature>
<reference evidence="2 3" key="1">
    <citation type="journal article" date="2014" name="BMC Genomics">
        <title>Genome sequencing of four Aureobasidium pullulans varieties: biotechnological potential, stress tolerance, and description of new species.</title>
        <authorList>
            <person name="Gostin Ar C."/>
            <person name="Ohm R.A."/>
            <person name="Kogej T."/>
            <person name="Sonjak S."/>
            <person name="Turk M."/>
            <person name="Zajc J."/>
            <person name="Zalar P."/>
            <person name="Grube M."/>
            <person name="Sun H."/>
            <person name="Han J."/>
            <person name="Sharma A."/>
            <person name="Chiniquy J."/>
            <person name="Ngan C.Y."/>
            <person name="Lipzen A."/>
            <person name="Barry K."/>
            <person name="Grigoriev I.V."/>
            <person name="Gunde-Cimerman N."/>
        </authorList>
    </citation>
    <scope>NUCLEOTIDE SEQUENCE [LARGE SCALE GENOMIC DNA]</scope>
    <source>
        <strain evidence="2 3">EXF-150</strain>
    </source>
</reference>
<sequence>MPQLALGLSLAAAHSLLASQITPQLAWKLSYPTDTSCSQITLRRNSSKNLLIQDSLPTSYFEFTTPCRKLRENCLLLQKLCLQITSRPDSRESCFILRTLPACELHQAVTRVGSTSSTSSTMFFKYFLLGASGSLASTFGDFHTPSQGSAMKFLNAGSTAEGSSTKQTRFVCFDLIPEQWTQDSAEGCVLNRALEYTGLIGLIDTAVGSPSEVPGFTLFETVLTTVAFNFISHHEYFGADHTKVRTMSHLPTKMERQDSGIPADNRKTLQSATFQPTGLIGLLDLMVSPSNGTQPSTHSAEHNPWTFGSAMIAADFGECFDYDMFIRCLGSLRASASDT</sequence>
<organism evidence="2 3">
    <name type="scientific">Aureobasidium pullulans EXF-150</name>
    <dbReference type="NCBI Taxonomy" id="1043002"/>
    <lineage>
        <taxon>Eukaryota</taxon>
        <taxon>Fungi</taxon>
        <taxon>Dikarya</taxon>
        <taxon>Ascomycota</taxon>
        <taxon>Pezizomycotina</taxon>
        <taxon>Dothideomycetes</taxon>
        <taxon>Dothideomycetidae</taxon>
        <taxon>Dothideales</taxon>
        <taxon>Saccotheciaceae</taxon>
        <taxon>Aureobasidium</taxon>
    </lineage>
</organism>
<evidence type="ECO:0000256" key="1">
    <source>
        <dbReference type="SAM" id="SignalP"/>
    </source>
</evidence>
<accession>A0A074XC65</accession>
<evidence type="ECO:0000313" key="2">
    <source>
        <dbReference type="EMBL" id="KEQ81329.1"/>
    </source>
</evidence>
<dbReference type="GeneID" id="40750311"/>
<keyword evidence="1" id="KW-0732">Signal</keyword>
<dbReference type="Proteomes" id="UP000030706">
    <property type="component" value="Unassembled WGS sequence"/>
</dbReference>
<name>A0A074XC65_AURPU</name>
<dbReference type="EMBL" id="KL584992">
    <property type="protein sequence ID" value="KEQ81329.1"/>
    <property type="molecule type" value="Genomic_DNA"/>
</dbReference>
<proteinExistence type="predicted"/>
<dbReference type="AlphaFoldDB" id="A0A074XC65"/>